<feature type="compositionally biased region" description="Basic and acidic residues" evidence="1">
    <location>
        <begin position="74"/>
        <end position="87"/>
    </location>
</feature>
<protein>
    <submittedName>
        <fullName evidence="2">Uncharacterized protein</fullName>
    </submittedName>
</protein>
<dbReference type="HOGENOM" id="CLU_1185666_0_0_1"/>
<proteinExistence type="predicted"/>
<dbReference type="AlphaFoldDB" id="A0A0C9UG08"/>
<evidence type="ECO:0000313" key="2">
    <source>
        <dbReference type="EMBL" id="KIJ33744.1"/>
    </source>
</evidence>
<feature type="region of interest" description="Disordered" evidence="1">
    <location>
        <begin position="74"/>
        <end position="98"/>
    </location>
</feature>
<name>A0A0C9UG08_SPHS4</name>
<gene>
    <name evidence="2" type="ORF">M422DRAFT_264196</name>
</gene>
<sequence length="234" mass="24214">MEAISTRYVEALVDDLIEDPLAQRLDIQSSRSQSEIGSARHPTTQPAEAVSPGLRVQASDVDVIVERALSAIRKEQDVPPDGRRRSSGDGTSLSSGIGRHSYFPAPSFLAPSTVPLDYKSRTPGTSELLIVAASSSVSSLASLTSLLLNNGFALTVAQVATAVNIPAISSSIVNSGLPITRWGIQLISIGPTSSTVQFKVATFGAATGSFLTINPTGDGTALNTIGVIGNPGLT</sequence>
<feature type="compositionally biased region" description="Polar residues" evidence="1">
    <location>
        <begin position="29"/>
        <end position="46"/>
    </location>
</feature>
<evidence type="ECO:0000256" key="1">
    <source>
        <dbReference type="SAM" id="MobiDB-lite"/>
    </source>
</evidence>
<dbReference type="EMBL" id="KN837208">
    <property type="protein sequence ID" value="KIJ33744.1"/>
    <property type="molecule type" value="Genomic_DNA"/>
</dbReference>
<reference evidence="2 3" key="1">
    <citation type="submission" date="2014-06" db="EMBL/GenBank/DDBJ databases">
        <title>Evolutionary Origins and Diversification of the Mycorrhizal Mutualists.</title>
        <authorList>
            <consortium name="DOE Joint Genome Institute"/>
            <consortium name="Mycorrhizal Genomics Consortium"/>
            <person name="Kohler A."/>
            <person name="Kuo A."/>
            <person name="Nagy L.G."/>
            <person name="Floudas D."/>
            <person name="Copeland A."/>
            <person name="Barry K.W."/>
            <person name="Cichocki N."/>
            <person name="Veneault-Fourrey C."/>
            <person name="LaButti K."/>
            <person name="Lindquist E.A."/>
            <person name="Lipzen A."/>
            <person name="Lundell T."/>
            <person name="Morin E."/>
            <person name="Murat C."/>
            <person name="Riley R."/>
            <person name="Ohm R."/>
            <person name="Sun H."/>
            <person name="Tunlid A."/>
            <person name="Henrissat B."/>
            <person name="Grigoriev I.V."/>
            <person name="Hibbett D.S."/>
            <person name="Martin F."/>
        </authorList>
    </citation>
    <scope>NUCLEOTIDE SEQUENCE [LARGE SCALE GENOMIC DNA]</scope>
    <source>
        <strain evidence="2 3">SS14</strain>
    </source>
</reference>
<evidence type="ECO:0000313" key="3">
    <source>
        <dbReference type="Proteomes" id="UP000054279"/>
    </source>
</evidence>
<organism evidence="2 3">
    <name type="scientific">Sphaerobolus stellatus (strain SS14)</name>
    <dbReference type="NCBI Taxonomy" id="990650"/>
    <lineage>
        <taxon>Eukaryota</taxon>
        <taxon>Fungi</taxon>
        <taxon>Dikarya</taxon>
        <taxon>Basidiomycota</taxon>
        <taxon>Agaricomycotina</taxon>
        <taxon>Agaricomycetes</taxon>
        <taxon>Phallomycetidae</taxon>
        <taxon>Geastrales</taxon>
        <taxon>Sphaerobolaceae</taxon>
        <taxon>Sphaerobolus</taxon>
    </lineage>
</organism>
<dbReference type="Proteomes" id="UP000054279">
    <property type="component" value="Unassembled WGS sequence"/>
</dbReference>
<accession>A0A0C9UG08</accession>
<feature type="region of interest" description="Disordered" evidence="1">
    <location>
        <begin position="29"/>
        <end position="52"/>
    </location>
</feature>
<keyword evidence="3" id="KW-1185">Reference proteome</keyword>